<dbReference type="Pfam" id="PF04542">
    <property type="entry name" value="Sigma70_r2"/>
    <property type="match status" value="1"/>
</dbReference>
<dbReference type="InterPro" id="IPR013325">
    <property type="entry name" value="RNA_pol_sigma_r2"/>
</dbReference>
<dbReference type="EMBL" id="AVNC01000023">
    <property type="protein sequence ID" value="EQK39793.1"/>
    <property type="molecule type" value="Genomic_DNA"/>
</dbReference>
<dbReference type="GO" id="GO:0003700">
    <property type="term" value="F:DNA-binding transcription factor activity"/>
    <property type="evidence" value="ECO:0007669"/>
    <property type="project" value="InterPro"/>
</dbReference>
<organism evidence="2 3">
    <name type="scientific">Paraclostridium bifermentans ATCC 638 = DSM 14991</name>
    <dbReference type="NCBI Taxonomy" id="1233171"/>
    <lineage>
        <taxon>Bacteria</taxon>
        <taxon>Bacillati</taxon>
        <taxon>Bacillota</taxon>
        <taxon>Clostridia</taxon>
        <taxon>Peptostreptococcales</taxon>
        <taxon>Peptostreptococcaceae</taxon>
        <taxon>Paraclostridium</taxon>
    </lineage>
</organism>
<dbReference type="InterPro" id="IPR013324">
    <property type="entry name" value="RNA_pol_sigma_r3/r4-like"/>
</dbReference>
<dbReference type="PATRIC" id="fig|1233171.3.peg.3530"/>
<evidence type="ECO:0000313" key="2">
    <source>
        <dbReference type="EMBL" id="EQK39793.1"/>
    </source>
</evidence>
<protein>
    <submittedName>
        <fullName evidence="2">RNA polymerase sigma factor, sigma-70 family protein</fullName>
    </submittedName>
</protein>
<dbReference type="NCBIfam" id="TIGR02937">
    <property type="entry name" value="sigma70-ECF"/>
    <property type="match status" value="1"/>
</dbReference>
<evidence type="ECO:0000259" key="1">
    <source>
        <dbReference type="Pfam" id="PF04542"/>
    </source>
</evidence>
<name>T4VE68_PARBF</name>
<comment type="caution">
    <text evidence="2">The sequence shown here is derived from an EMBL/GenBank/DDBJ whole genome shotgun (WGS) entry which is preliminary data.</text>
</comment>
<dbReference type="GO" id="GO:0006352">
    <property type="term" value="P:DNA-templated transcription initiation"/>
    <property type="evidence" value="ECO:0007669"/>
    <property type="project" value="InterPro"/>
</dbReference>
<gene>
    <name evidence="2" type="ORF">C672_3664</name>
</gene>
<reference evidence="2 3" key="1">
    <citation type="submission" date="2013-06" db="EMBL/GenBank/DDBJ databases">
        <authorList>
            <person name="Walk S."/>
            <person name="Aronoff D."/>
            <person name="Young V.Y."/>
            <person name="Marsh J."/>
            <person name="Harrison L."/>
            <person name="Daugherty S.C."/>
            <person name="Shefchek K.A."/>
            <person name="Hine E.E."/>
            <person name="Tallon L.J."/>
            <person name="Sadzewicz L.K."/>
            <person name="Rasko D.A."/>
        </authorList>
    </citation>
    <scope>NUCLEOTIDE SEQUENCE [LARGE SCALE GENOMIC DNA]</scope>
    <source>
        <strain evidence="2 3">ATCC 638</strain>
    </source>
</reference>
<dbReference type="Gene3D" id="1.10.1740.10">
    <property type="match status" value="1"/>
</dbReference>
<proteinExistence type="predicted"/>
<sequence>MITEYKWLADTIAFNYYNYYNLSNADLEDLKQEGYICIWEASKTFKKGKASFKNYAAVFINNRFKALIKQYKDLASTTLDNSQFYEVDYLKGIVINEADEMEALIEYEKYLKLQQVYNALDKIQVGKYKVKSDIGKYAFTLALEGLSDKEIANILKSDRSNVKKAINTTIKRVKNILNIKECC</sequence>
<dbReference type="InterPro" id="IPR007627">
    <property type="entry name" value="RNA_pol_sigma70_r2"/>
</dbReference>
<evidence type="ECO:0000313" key="3">
    <source>
        <dbReference type="Proteomes" id="UP000015688"/>
    </source>
</evidence>
<dbReference type="SUPFAM" id="SSF88946">
    <property type="entry name" value="Sigma2 domain of RNA polymerase sigma factors"/>
    <property type="match status" value="1"/>
</dbReference>
<dbReference type="InterPro" id="IPR014284">
    <property type="entry name" value="RNA_pol_sigma-70_dom"/>
</dbReference>
<feature type="domain" description="RNA polymerase sigma-70 region 2" evidence="1">
    <location>
        <begin position="13"/>
        <end position="70"/>
    </location>
</feature>
<dbReference type="SUPFAM" id="SSF88659">
    <property type="entry name" value="Sigma3 and sigma4 domains of RNA polymerase sigma factors"/>
    <property type="match status" value="1"/>
</dbReference>
<dbReference type="AlphaFoldDB" id="T4VE68"/>
<accession>T4VE68</accession>
<dbReference type="Proteomes" id="UP000015688">
    <property type="component" value="Unassembled WGS sequence"/>
</dbReference>
<dbReference type="RefSeq" id="WP_021434548.1">
    <property type="nucleotide sequence ID" value="NZ_AVNC01000023.1"/>
</dbReference>